<keyword evidence="7" id="KW-0862">Zinc</keyword>
<evidence type="ECO:0000313" key="14">
    <source>
        <dbReference type="Proteomes" id="UP000236286"/>
    </source>
</evidence>
<protein>
    <recommendedName>
        <fullName evidence="11">Murein endopeptidase K</fullName>
    </recommendedName>
</protein>
<keyword evidence="6" id="KW-0378">Hydrolase</keyword>
<evidence type="ECO:0000256" key="6">
    <source>
        <dbReference type="ARBA" id="ARBA00022801"/>
    </source>
</evidence>
<evidence type="ECO:0000256" key="12">
    <source>
        <dbReference type="SAM" id="MobiDB-lite"/>
    </source>
</evidence>
<keyword evidence="3" id="KW-0645">Protease</keyword>
<dbReference type="GO" id="GO:0046872">
    <property type="term" value="F:metal ion binding"/>
    <property type="evidence" value="ECO:0007669"/>
    <property type="project" value="UniProtKB-KW"/>
</dbReference>
<gene>
    <name evidence="13" type="ORF">CR492_09135</name>
</gene>
<evidence type="ECO:0000256" key="1">
    <source>
        <dbReference type="ARBA" id="ARBA00001947"/>
    </source>
</evidence>
<comment type="pathway">
    <text evidence="2">Cell wall biogenesis; cell wall polysaccharide biosynthesis.</text>
</comment>
<keyword evidence="9" id="KW-0961">Cell wall biogenesis/degradation</keyword>
<evidence type="ECO:0000256" key="5">
    <source>
        <dbReference type="ARBA" id="ARBA00022729"/>
    </source>
</evidence>
<accession>A0A2J7THM8</accession>
<keyword evidence="5" id="KW-0732">Signal</keyword>
<evidence type="ECO:0000256" key="4">
    <source>
        <dbReference type="ARBA" id="ARBA00022723"/>
    </source>
</evidence>
<dbReference type="CDD" id="cd14844">
    <property type="entry name" value="Zn-DD-carboxypeptidase_like"/>
    <property type="match status" value="1"/>
</dbReference>
<dbReference type="PANTHER" id="PTHR37425">
    <property type="match status" value="1"/>
</dbReference>
<evidence type="ECO:0000256" key="3">
    <source>
        <dbReference type="ARBA" id="ARBA00022670"/>
    </source>
</evidence>
<sequence>MDSSFRAQPPLEQPARSNLHKGCRRFVPASKALRLVAASAAALLCGLFAGSSTETAEANGDTRTLNLYHSHTGESIQATFRVNGSYDPAVLEKLNYFLRDWRNNDRTRMDPRLFDTVWEVYRSAGATQPIVIFSAYRSPETNAMLRRRSSAVAEYSQHMLGKAMDTTMPGMSMEQIREIGIKMQRGGVGFYSRENFVHLDVGGVRSWPRLSYEQLARLFPDGKSAHLASNGRSLPRYEEARAEIASRGGVVSDAPQVVAGGGFFGWLFGGGRDRQEEAEAVRGAMPGRGPAPSGATQVAALENPAPAARMTRAERRAAEKAAKTAPALAAIDAADPRDAGANRAIVAAVAPPPAPAPQSVAAAVPAPPVPTPPTRAAAKDAPVKDLDNEKDAAKEKPDASVRPLLAFVPLPPSRPDDLVAYADVPLPPARAGGLIQTASLTAASPAPAPAASDAAAKPAPTTIAAKMDAARAEAAKADPAKASAAITLARAASLPVVITRGPKDQQVMPASVLGYAASSGAAPRQRVANLAKDAPEIVSARLDRSNFSDLTSETPTAEAPPASLLGQALTGLRQAARIVPDALAAAPSAGYRLAFGAASGILNYASFTKPQPPAAASHADKVSIVDASTK</sequence>
<keyword evidence="8" id="KW-0482">Metalloprotease</keyword>
<reference evidence="13 14" key="1">
    <citation type="submission" date="2017-10" db="EMBL/GenBank/DDBJ databases">
        <title>Genome announcement of Methylocella silvestris TVC from permafrost.</title>
        <authorList>
            <person name="Wang J."/>
            <person name="Geng K."/>
            <person name="Ul-Haque F."/>
            <person name="Crombie A.T."/>
            <person name="Street L.E."/>
            <person name="Wookey P.A."/>
            <person name="Murrell J.C."/>
            <person name="Pratscher J."/>
        </authorList>
    </citation>
    <scope>NUCLEOTIDE SEQUENCE [LARGE SCALE GENOMIC DNA]</scope>
    <source>
        <strain evidence="13 14">TVC</strain>
    </source>
</reference>
<feature type="compositionally biased region" description="Basic and acidic residues" evidence="12">
    <location>
        <begin position="311"/>
        <end position="322"/>
    </location>
</feature>
<evidence type="ECO:0000256" key="11">
    <source>
        <dbReference type="ARBA" id="ARBA00093666"/>
    </source>
</evidence>
<name>A0A2J7THM8_METSI</name>
<dbReference type="GO" id="GO:0071555">
    <property type="term" value="P:cell wall organization"/>
    <property type="evidence" value="ECO:0007669"/>
    <property type="project" value="UniProtKB-KW"/>
</dbReference>
<feature type="compositionally biased region" description="Basic and acidic residues" evidence="12">
    <location>
        <begin position="377"/>
        <end position="398"/>
    </location>
</feature>
<dbReference type="AlphaFoldDB" id="A0A2J7THM8"/>
<feature type="region of interest" description="Disordered" evidence="12">
    <location>
        <begin position="352"/>
        <end position="398"/>
    </location>
</feature>
<dbReference type="GO" id="GO:0006508">
    <property type="term" value="P:proteolysis"/>
    <property type="evidence" value="ECO:0007669"/>
    <property type="project" value="UniProtKB-KW"/>
</dbReference>
<dbReference type="SUPFAM" id="SSF55166">
    <property type="entry name" value="Hedgehog/DD-peptidase"/>
    <property type="match status" value="1"/>
</dbReference>
<dbReference type="GO" id="GO:0008237">
    <property type="term" value="F:metallopeptidase activity"/>
    <property type="evidence" value="ECO:0007669"/>
    <property type="project" value="UniProtKB-KW"/>
</dbReference>
<comment type="cofactor">
    <cofactor evidence="1">
        <name>Zn(2+)</name>
        <dbReference type="ChEBI" id="CHEBI:29105"/>
    </cofactor>
</comment>
<evidence type="ECO:0000256" key="7">
    <source>
        <dbReference type="ARBA" id="ARBA00022833"/>
    </source>
</evidence>
<dbReference type="Proteomes" id="UP000236286">
    <property type="component" value="Unassembled WGS sequence"/>
</dbReference>
<comment type="caution">
    <text evidence="13">The sequence shown here is derived from an EMBL/GenBank/DDBJ whole genome shotgun (WGS) entry which is preliminary data.</text>
</comment>
<dbReference type="Gene3D" id="3.30.1380.10">
    <property type="match status" value="1"/>
</dbReference>
<evidence type="ECO:0000256" key="2">
    <source>
        <dbReference type="ARBA" id="ARBA00004776"/>
    </source>
</evidence>
<evidence type="ECO:0000313" key="13">
    <source>
        <dbReference type="EMBL" id="PNG26275.1"/>
    </source>
</evidence>
<keyword evidence="4" id="KW-0479">Metal-binding</keyword>
<evidence type="ECO:0000256" key="9">
    <source>
        <dbReference type="ARBA" id="ARBA00023316"/>
    </source>
</evidence>
<dbReference type="PANTHER" id="PTHR37425:SF1">
    <property type="entry name" value="OUTER MEMBRANE PROTEIN"/>
    <property type="match status" value="1"/>
</dbReference>
<dbReference type="OrthoDB" id="9782994at2"/>
<dbReference type="InterPro" id="IPR009045">
    <property type="entry name" value="Zn_M74/Hedgehog-like"/>
</dbReference>
<dbReference type="Pfam" id="PF05951">
    <property type="entry name" value="Peptidase_M15_2"/>
    <property type="match status" value="1"/>
</dbReference>
<dbReference type="EMBL" id="PDZR01000008">
    <property type="protein sequence ID" value="PNG26275.1"/>
    <property type="molecule type" value="Genomic_DNA"/>
</dbReference>
<proteinExistence type="inferred from homology"/>
<feature type="region of interest" description="Disordered" evidence="12">
    <location>
        <begin position="306"/>
        <end position="326"/>
    </location>
</feature>
<organism evidence="13 14">
    <name type="scientific">Methylocella silvestris</name>
    <dbReference type="NCBI Taxonomy" id="199596"/>
    <lineage>
        <taxon>Bacteria</taxon>
        <taxon>Pseudomonadati</taxon>
        <taxon>Pseudomonadota</taxon>
        <taxon>Alphaproteobacteria</taxon>
        <taxon>Hyphomicrobiales</taxon>
        <taxon>Beijerinckiaceae</taxon>
        <taxon>Methylocella</taxon>
    </lineage>
</organism>
<dbReference type="InterPro" id="IPR010275">
    <property type="entry name" value="MepK"/>
</dbReference>
<feature type="compositionally biased region" description="Basic and acidic residues" evidence="12">
    <location>
        <begin position="618"/>
        <end position="630"/>
    </location>
</feature>
<evidence type="ECO:0000256" key="8">
    <source>
        <dbReference type="ARBA" id="ARBA00023049"/>
    </source>
</evidence>
<evidence type="ECO:0000256" key="10">
    <source>
        <dbReference type="ARBA" id="ARBA00093448"/>
    </source>
</evidence>
<feature type="region of interest" description="Disordered" evidence="12">
    <location>
        <begin position="611"/>
        <end position="630"/>
    </location>
</feature>
<comment type="similarity">
    <text evidence="10">Belongs to the peptidase M15 family.</text>
</comment>